<comment type="similarity">
    <text evidence="2">Belongs to the IFI6/IFI27 family.</text>
</comment>
<dbReference type="Pfam" id="PF06140">
    <property type="entry name" value="Ifi-6-16"/>
    <property type="match status" value="1"/>
</dbReference>
<dbReference type="GO" id="GO:0031966">
    <property type="term" value="C:mitochondrial membrane"/>
    <property type="evidence" value="ECO:0007669"/>
    <property type="project" value="TreeGrafter"/>
</dbReference>
<evidence type="ECO:0000313" key="9">
    <source>
        <dbReference type="RefSeq" id="XP_033706571.1"/>
    </source>
</evidence>
<feature type="transmembrane region" description="Helical" evidence="7">
    <location>
        <begin position="6"/>
        <end position="32"/>
    </location>
</feature>
<dbReference type="GO" id="GO:0097193">
    <property type="term" value="P:intrinsic apoptotic signaling pathway"/>
    <property type="evidence" value="ECO:0007669"/>
    <property type="project" value="TreeGrafter"/>
</dbReference>
<evidence type="ECO:0000256" key="5">
    <source>
        <dbReference type="ARBA" id="ARBA00023136"/>
    </source>
</evidence>
<dbReference type="Proteomes" id="UP000245320">
    <property type="component" value="Chromosome 2"/>
</dbReference>
<proteinExistence type="inferred from homology"/>
<evidence type="ECO:0000256" key="1">
    <source>
        <dbReference type="ARBA" id="ARBA00004141"/>
    </source>
</evidence>
<gene>
    <name evidence="9" type="primary">LOC101334165</name>
</gene>
<keyword evidence="3 7" id="KW-0812">Transmembrane</keyword>
<dbReference type="InterPro" id="IPR009311">
    <property type="entry name" value="IFI6/IFI27-like"/>
</dbReference>
<keyword evidence="4 7" id="KW-1133">Transmembrane helix</keyword>
<keyword evidence="8" id="KW-1185">Reference proteome</keyword>
<evidence type="ECO:0000256" key="4">
    <source>
        <dbReference type="ARBA" id="ARBA00022989"/>
    </source>
</evidence>
<reference evidence="9" key="1">
    <citation type="submission" date="2025-08" db="UniProtKB">
        <authorList>
            <consortium name="RefSeq"/>
        </authorList>
    </citation>
    <scope>IDENTIFICATION</scope>
    <source>
        <tissue evidence="9">Spleen</tissue>
    </source>
</reference>
<evidence type="ECO:0000313" key="8">
    <source>
        <dbReference type="Proteomes" id="UP000245320"/>
    </source>
</evidence>
<dbReference type="InterPro" id="IPR038213">
    <property type="entry name" value="IFI6/IFI27-like_sf"/>
</dbReference>
<dbReference type="GO" id="GO:0001836">
    <property type="term" value="P:release of cytochrome c from mitochondria"/>
    <property type="evidence" value="ECO:0007669"/>
    <property type="project" value="TreeGrafter"/>
</dbReference>
<evidence type="ECO:0000256" key="6">
    <source>
        <dbReference type="SAM" id="MobiDB-lite"/>
    </source>
</evidence>
<dbReference type="AlphaFoldDB" id="A0A6J3QW03"/>
<sequence length="132" mass="12347">MASVAMIGGAVAVGAVPVVLGAMGFTGAGIAASSLAAKMMSAAAIANGGGVAAGSLVATLQSVGAAGLSMSSNIILGSAGSALGAWLWGRKKKAPSSPPPGSSTEAERGSRAGDDPPGPQDVSPPNDKSSAS</sequence>
<comment type="subcellular location">
    <subcellularLocation>
        <location evidence="1">Membrane</location>
        <topology evidence="1">Multi-pass membrane protein</topology>
    </subcellularLocation>
</comment>
<dbReference type="RefSeq" id="XP_033706571.1">
    <property type="nucleotide sequence ID" value="XM_033850680.1"/>
</dbReference>
<feature type="compositionally biased region" description="Basic and acidic residues" evidence="6">
    <location>
        <begin position="105"/>
        <end position="114"/>
    </location>
</feature>
<evidence type="ECO:0000256" key="2">
    <source>
        <dbReference type="ARBA" id="ARBA00007262"/>
    </source>
</evidence>
<evidence type="ECO:0000256" key="3">
    <source>
        <dbReference type="ARBA" id="ARBA00022692"/>
    </source>
</evidence>
<organism evidence="8 9">
    <name type="scientific">Tursiops truncatus</name>
    <name type="common">Atlantic bottle-nosed dolphin</name>
    <name type="synonym">Delphinus truncatus</name>
    <dbReference type="NCBI Taxonomy" id="9739"/>
    <lineage>
        <taxon>Eukaryota</taxon>
        <taxon>Metazoa</taxon>
        <taxon>Chordata</taxon>
        <taxon>Craniata</taxon>
        <taxon>Vertebrata</taxon>
        <taxon>Euteleostomi</taxon>
        <taxon>Mammalia</taxon>
        <taxon>Eutheria</taxon>
        <taxon>Laurasiatheria</taxon>
        <taxon>Artiodactyla</taxon>
        <taxon>Whippomorpha</taxon>
        <taxon>Cetacea</taxon>
        <taxon>Odontoceti</taxon>
        <taxon>Delphinidae</taxon>
        <taxon>Tursiops</taxon>
    </lineage>
</organism>
<feature type="region of interest" description="Disordered" evidence="6">
    <location>
        <begin position="90"/>
        <end position="132"/>
    </location>
</feature>
<dbReference type="PANTHER" id="PTHR16932:SF2">
    <property type="entry name" value="INTERFERON ALPHA-INDUCIBLE PROTEIN 27, MITOCHONDRIAL"/>
    <property type="match status" value="1"/>
</dbReference>
<dbReference type="PANTHER" id="PTHR16932">
    <property type="entry name" value="INTERFERON ALPHA-INDUCIBLE PROTEIN 27"/>
    <property type="match status" value="1"/>
</dbReference>
<feature type="transmembrane region" description="Helical" evidence="7">
    <location>
        <begin position="44"/>
        <end position="64"/>
    </location>
</feature>
<accession>A0A6J3QW03</accession>
<protein>
    <submittedName>
        <fullName evidence="9">Interferon alpha-inducible protein 27-like protein 2A isoform X4</fullName>
    </submittedName>
</protein>
<keyword evidence="5 7" id="KW-0472">Membrane</keyword>
<feature type="transmembrane region" description="Helical" evidence="7">
    <location>
        <begin position="70"/>
        <end position="89"/>
    </location>
</feature>
<evidence type="ECO:0000256" key="7">
    <source>
        <dbReference type="SAM" id="Phobius"/>
    </source>
</evidence>
<dbReference type="Gene3D" id="6.10.110.10">
    <property type="match status" value="1"/>
</dbReference>
<name>A0A6J3QW03_TURTR</name>